<evidence type="ECO:0000256" key="1">
    <source>
        <dbReference type="SAM" id="MobiDB-lite"/>
    </source>
</evidence>
<dbReference type="Proteomes" id="UP000326198">
    <property type="component" value="Unassembled WGS sequence"/>
</dbReference>
<name>A0A5N7BB27_9EURO</name>
<dbReference type="Pfam" id="PF24494">
    <property type="entry name" value="DUF7587"/>
    <property type="match status" value="1"/>
</dbReference>
<proteinExistence type="predicted"/>
<gene>
    <name evidence="3" type="ORF">BDV26DRAFT_291774</name>
</gene>
<evidence type="ECO:0000259" key="2">
    <source>
        <dbReference type="Pfam" id="PF24494"/>
    </source>
</evidence>
<evidence type="ECO:0000313" key="3">
    <source>
        <dbReference type="EMBL" id="KAE8378930.1"/>
    </source>
</evidence>
<dbReference type="OrthoDB" id="5397734at2759"/>
<sequence length="532" mass="59234">MHSQWADLKASGDPIWGHIHLSPFDDRDTWLPAVRRIQECAKTLGLTLTEKEVDDIDTSTFQLKEQSLPVGFLFTPDVDENPITPSNARAVDVPAIRSPVEISRHNYQDLSLCTGGGKRCFWCYREDVEKLESAIWVPPILYRWSNIESQGINSTKTFVAGLFIDELDYFAPNDIQTEEFEQHVVNHATIAKVPTPFISTFRSMLAPVHRAIKHKEGAIVTMIDTKKLRTQVYSAQKLVRKIGLKIGMYNGAGEFFIWGKVHGSAIISSFKISSLLKIASERPHIEKIMQLNVIGAYEKAGRSLHEALAKGPGQLDHQSGLIIGEVLARLQIPQQYCHLIGQGIAYSWRLNTKKGSWKDFIGGVNGGYLLLSDDYDSETPLPAVLDPDSLDQLELSSDEETATEGESSSDNDDQGSDDDPRADTPCPVDLPTRAALPPIELFDGPNRRWIVQEDHTGEEAIVDGSDTEDELIDDILTTVSFSNTLFNTDTVNDSTDSVSSTHSESELIDSRHQLVPGDRFASDRTRVYQILN</sequence>
<evidence type="ECO:0000313" key="4">
    <source>
        <dbReference type="Proteomes" id="UP000326198"/>
    </source>
</evidence>
<reference evidence="3 4" key="1">
    <citation type="submission" date="2019-04" db="EMBL/GenBank/DDBJ databases">
        <title>Friends and foes A comparative genomics studyof 23 Aspergillus species from section Flavi.</title>
        <authorList>
            <consortium name="DOE Joint Genome Institute"/>
            <person name="Kjaerbolling I."/>
            <person name="Vesth T."/>
            <person name="Frisvad J.C."/>
            <person name="Nybo J.L."/>
            <person name="Theobald S."/>
            <person name="Kildgaard S."/>
            <person name="Isbrandt T."/>
            <person name="Kuo A."/>
            <person name="Sato A."/>
            <person name="Lyhne E.K."/>
            <person name="Kogle M.E."/>
            <person name="Wiebenga A."/>
            <person name="Kun R.S."/>
            <person name="Lubbers R.J."/>
            <person name="Makela M.R."/>
            <person name="Barry K."/>
            <person name="Chovatia M."/>
            <person name="Clum A."/>
            <person name="Daum C."/>
            <person name="Haridas S."/>
            <person name="He G."/>
            <person name="LaButti K."/>
            <person name="Lipzen A."/>
            <person name="Mondo S."/>
            <person name="Riley R."/>
            <person name="Salamov A."/>
            <person name="Simmons B.A."/>
            <person name="Magnuson J.K."/>
            <person name="Henrissat B."/>
            <person name="Mortensen U.H."/>
            <person name="Larsen T.O."/>
            <person name="Devries R.P."/>
            <person name="Grigoriev I.V."/>
            <person name="Machida M."/>
            <person name="Baker S.E."/>
            <person name="Andersen M.R."/>
        </authorList>
    </citation>
    <scope>NUCLEOTIDE SEQUENCE [LARGE SCALE GENOMIC DNA]</scope>
    <source>
        <strain evidence="3 4">IBT 29228</strain>
    </source>
</reference>
<feature type="region of interest" description="Disordered" evidence="1">
    <location>
        <begin position="395"/>
        <end position="432"/>
    </location>
</feature>
<feature type="domain" description="DUF7587" evidence="2">
    <location>
        <begin position="137"/>
        <end position="275"/>
    </location>
</feature>
<organism evidence="3 4">
    <name type="scientific">Aspergillus bertholletiae</name>
    <dbReference type="NCBI Taxonomy" id="1226010"/>
    <lineage>
        <taxon>Eukaryota</taxon>
        <taxon>Fungi</taxon>
        <taxon>Dikarya</taxon>
        <taxon>Ascomycota</taxon>
        <taxon>Pezizomycotina</taxon>
        <taxon>Eurotiomycetes</taxon>
        <taxon>Eurotiomycetidae</taxon>
        <taxon>Eurotiales</taxon>
        <taxon>Aspergillaceae</taxon>
        <taxon>Aspergillus</taxon>
        <taxon>Aspergillus subgen. Circumdati</taxon>
    </lineage>
</organism>
<feature type="compositionally biased region" description="Acidic residues" evidence="1">
    <location>
        <begin position="395"/>
        <end position="417"/>
    </location>
</feature>
<accession>A0A5N7BB27</accession>
<dbReference type="InterPro" id="IPR056009">
    <property type="entry name" value="DUF7587"/>
</dbReference>
<dbReference type="AlphaFoldDB" id="A0A5N7BB27"/>
<keyword evidence="4" id="KW-1185">Reference proteome</keyword>
<dbReference type="EMBL" id="ML736201">
    <property type="protein sequence ID" value="KAE8378930.1"/>
    <property type="molecule type" value="Genomic_DNA"/>
</dbReference>
<protein>
    <recommendedName>
        <fullName evidence="2">DUF7587 domain-containing protein</fullName>
    </recommendedName>
</protein>